<protein>
    <submittedName>
        <fullName evidence="1">Uncharacterized protein</fullName>
    </submittedName>
</protein>
<proteinExistence type="predicted"/>
<reference evidence="1" key="1">
    <citation type="submission" date="2014-05" db="EMBL/GenBank/DDBJ databases">
        <title>The transcriptome of the halophilic microalga Tetraselmis sp. GSL018 isolated from the Great Salt Lake, Utah.</title>
        <authorList>
            <person name="Jinkerson R.E."/>
            <person name="D'Adamo S."/>
            <person name="Posewitz M.C."/>
        </authorList>
    </citation>
    <scope>NUCLEOTIDE SEQUENCE</scope>
    <source>
        <strain evidence="1">GSL018</strain>
    </source>
</reference>
<dbReference type="AlphaFoldDB" id="A0A061RIZ6"/>
<dbReference type="EMBL" id="GBEZ01014071">
    <property type="protein sequence ID" value="JAC71973.1"/>
    <property type="molecule type" value="Transcribed_RNA"/>
</dbReference>
<gene>
    <name evidence="1" type="ORF">TSPGSL018_767</name>
</gene>
<feature type="non-terminal residue" evidence="1">
    <location>
        <position position="43"/>
    </location>
</feature>
<sequence length="43" mass="4968">MSQKIDTQRYFQKRNTTIASDQQLCTRLLPPTGPVLLSINQYV</sequence>
<evidence type="ECO:0000313" key="1">
    <source>
        <dbReference type="EMBL" id="JAC71973.1"/>
    </source>
</evidence>
<organism evidence="1">
    <name type="scientific">Tetraselmis sp. GSL018</name>
    <dbReference type="NCBI Taxonomy" id="582737"/>
    <lineage>
        <taxon>Eukaryota</taxon>
        <taxon>Viridiplantae</taxon>
        <taxon>Chlorophyta</taxon>
        <taxon>core chlorophytes</taxon>
        <taxon>Chlorodendrophyceae</taxon>
        <taxon>Chlorodendrales</taxon>
        <taxon>Chlorodendraceae</taxon>
        <taxon>Tetraselmis</taxon>
    </lineage>
</organism>
<accession>A0A061RIZ6</accession>
<name>A0A061RIZ6_9CHLO</name>